<gene>
    <name evidence="2" type="ORF">B5F14_04790</name>
</gene>
<name>A0A1Y4LWS9_9FIRM</name>
<dbReference type="EMBL" id="NFKM01000007">
    <property type="protein sequence ID" value="OUP61066.1"/>
    <property type="molecule type" value="Genomic_DNA"/>
</dbReference>
<dbReference type="AlphaFoldDB" id="A0A1Y4LWS9"/>
<dbReference type="Proteomes" id="UP000195447">
    <property type="component" value="Unassembled WGS sequence"/>
</dbReference>
<dbReference type="GO" id="GO:0051301">
    <property type="term" value="P:cell division"/>
    <property type="evidence" value="ECO:0007669"/>
    <property type="project" value="InterPro"/>
</dbReference>
<dbReference type="SMART" id="SM00842">
    <property type="entry name" value="FtsA"/>
    <property type="match status" value="1"/>
</dbReference>
<reference evidence="3" key="1">
    <citation type="submission" date="2017-04" db="EMBL/GenBank/DDBJ databases">
        <title>Function of individual gut microbiota members based on whole genome sequencing of pure cultures obtained from chicken caecum.</title>
        <authorList>
            <person name="Medvecky M."/>
            <person name="Cejkova D."/>
            <person name="Polansky O."/>
            <person name="Karasova D."/>
            <person name="Kubasova T."/>
            <person name="Cizek A."/>
            <person name="Rychlik I."/>
        </authorList>
    </citation>
    <scope>NUCLEOTIDE SEQUENCE [LARGE SCALE GENOMIC DNA]</scope>
    <source>
        <strain evidence="3">An178</strain>
    </source>
</reference>
<dbReference type="InterPro" id="IPR003494">
    <property type="entry name" value="SHS2_FtsA"/>
</dbReference>
<comment type="caution">
    <text evidence="2">The sequence shown here is derived from an EMBL/GenBank/DDBJ whole genome shotgun (WGS) entry which is preliminary data.</text>
</comment>
<sequence>MSKKRVYASIEIADQEIRLVVLEIFESRYNVLRVESVACSGVQNQTIVNEANVVSAIRTAVTNAQAALGYRIERVLLAIPSVNVMRSNQKVHVQIEDGTKSIRLFHIQQGYNKAIQKKLGDDVEFVNANRISYIVNGQETKKIPLSQTCEEFTMDIDLLYANKEMIYAYARCIEQANLEILDLCLDSYAIAQETAVLVQSNDRPIIQLDLEKDHCTMGFFTNGRLISCANLENGYNSFIEDITKKYRLSDEVGYRLLQNIFSGNEDENSDVIVYIEQKEDMRVEITAKELANVCLPKIRQWIANVNEACTPIVRQGNAKYVITGKGSNISVLKDMDKAFNAEALIYEEQSIGARDGSYVCGLGMAYAWQDINRIRHSDKISANNNELEASIDSINQQSKNGEGGFTKKLKSVILSEND</sequence>
<dbReference type="SUPFAM" id="SSF53067">
    <property type="entry name" value="Actin-like ATPase domain"/>
    <property type="match status" value="1"/>
</dbReference>
<proteinExistence type="predicted"/>
<keyword evidence="3" id="KW-1185">Reference proteome</keyword>
<accession>A0A1Y4LWS9</accession>
<dbReference type="Gene3D" id="3.30.420.40">
    <property type="match status" value="2"/>
</dbReference>
<evidence type="ECO:0000259" key="1">
    <source>
        <dbReference type="SMART" id="SM00842"/>
    </source>
</evidence>
<dbReference type="InterPro" id="IPR050696">
    <property type="entry name" value="FtsA/MreB"/>
</dbReference>
<dbReference type="RefSeq" id="WP_022355503.1">
    <property type="nucleotide sequence ID" value="NZ_CATZRL010000029.1"/>
</dbReference>
<evidence type="ECO:0000313" key="2">
    <source>
        <dbReference type="EMBL" id="OUP61066.1"/>
    </source>
</evidence>
<protein>
    <recommendedName>
        <fullName evidence="1">SHS2 domain-containing protein</fullName>
    </recommendedName>
</protein>
<dbReference type="InterPro" id="IPR043129">
    <property type="entry name" value="ATPase_NBD"/>
</dbReference>
<dbReference type="PANTHER" id="PTHR32432">
    <property type="entry name" value="CELL DIVISION PROTEIN FTSA-RELATED"/>
    <property type="match status" value="1"/>
</dbReference>
<evidence type="ECO:0000313" key="3">
    <source>
        <dbReference type="Proteomes" id="UP000195447"/>
    </source>
</evidence>
<organism evidence="2 3">
    <name type="scientific">Faecalitalea cylindroides</name>
    <dbReference type="NCBI Taxonomy" id="39483"/>
    <lineage>
        <taxon>Bacteria</taxon>
        <taxon>Bacillati</taxon>
        <taxon>Bacillota</taxon>
        <taxon>Erysipelotrichia</taxon>
        <taxon>Erysipelotrichales</taxon>
        <taxon>Erysipelotrichaceae</taxon>
        <taxon>Faecalitalea</taxon>
    </lineage>
</organism>
<feature type="domain" description="SHS2" evidence="1">
    <location>
        <begin position="7"/>
        <end position="194"/>
    </location>
</feature>